<organism evidence="8 9">
    <name type="scientific">Methylophilus flavus</name>
    <dbReference type="NCBI Taxonomy" id="640084"/>
    <lineage>
        <taxon>Bacteria</taxon>
        <taxon>Pseudomonadati</taxon>
        <taxon>Pseudomonadota</taxon>
        <taxon>Betaproteobacteria</taxon>
        <taxon>Nitrosomonadales</taxon>
        <taxon>Methylophilaceae</taxon>
        <taxon>Methylophilus</taxon>
    </lineage>
</organism>
<evidence type="ECO:0000313" key="9">
    <source>
        <dbReference type="Proteomes" id="UP001597206"/>
    </source>
</evidence>
<feature type="transmembrane region" description="Helical" evidence="6">
    <location>
        <begin position="304"/>
        <end position="322"/>
    </location>
</feature>
<dbReference type="InterPro" id="IPR036866">
    <property type="entry name" value="RibonucZ/Hydroxyglut_hydro"/>
</dbReference>
<name>A0ABW3PDP3_9PROT</name>
<dbReference type="Pfam" id="PF03772">
    <property type="entry name" value="Competence"/>
    <property type="match status" value="1"/>
</dbReference>
<sequence length="801" mass="88860">MLPGATVGLLFGVWLFQQQPRLWSLGVWLCWLLVLALAGLLACRRKSPGSRFHPCSPVFRKLFVIVLIAALGFAWAQLRAWHRLQSQLPSSCEQQVITVEGVIVGVPERDARGQHVDFAIERSFKADCPLPTRVRLHLYQQSYRGASPTASPALPLLKAGERWQWRVRLKRPHATRNPHGFDYAAWSLANKIGAGGSIVAKAPMRRLQPLVWQPSALVAYWRASVGNRIQNVLGDTPQSAVLRALVIGDDSKIARSDWQLFVDTGVNHLVSISGLHITMLASLGYLFVGWLWRLRPDWALRIPSRLAAGTGGALVAIAYAALAGFSIPTQRTLFMLLTMMAMLSLKQRVPFSWVLSAAVWVVLVLDPWAVTAPGFWLSFGAVAILAFALGGRLRPARWWHNALQTQWVITLAFVPVLMFLFNQLSLISPLANGLAIPVVSLAVVPLAIAGAILPFDFLLHFSATLWEWCAQGLYWLRQWPGAVWYLPTPSLWAWCLAMTGMLVWLLPRGWPLRWAGLVLWLPLLLPTQPLLHPGQMRVTVLDVGQGLSVLVQTAHHNMLYDAGPAYNEESDAGQRIVLPYLRHLGVRQLDAAVISHDDIDHSGGMASVLAGVPANKLLSSLTPDADFFRQMQAMPHVSALPQQPCHQGQQWQWDQVTFRVLSPAKEAAADLKDNNKSCVIKVTSAHGSLLLTGDIEKEAERWLLEAVPDQLATTVMTMPHHGSKTSSTPALVNATQPAIAIATVGYLNRFGHPKAEVIARYEAHETQILRSDNDGAVLMDFLSGEKPIVRRWRQVEPRYWE</sequence>
<gene>
    <name evidence="8" type="ORF">ACFQ2T_05440</name>
</gene>
<feature type="transmembrane region" description="Helical" evidence="6">
    <location>
        <begin position="405"/>
        <end position="422"/>
    </location>
</feature>
<dbReference type="Gene3D" id="3.60.15.10">
    <property type="entry name" value="Ribonuclease Z/Hydroxyacylglutathione hydrolase-like"/>
    <property type="match status" value="1"/>
</dbReference>
<feature type="transmembrane region" description="Helical" evidence="6">
    <location>
        <begin position="375"/>
        <end position="393"/>
    </location>
</feature>
<feature type="domain" description="Metallo-beta-lactamase" evidence="7">
    <location>
        <begin position="545"/>
        <end position="746"/>
    </location>
</feature>
<evidence type="ECO:0000313" key="8">
    <source>
        <dbReference type="EMBL" id="MFD1121937.1"/>
    </source>
</evidence>
<comment type="caution">
    <text evidence="8">The sequence shown here is derived from an EMBL/GenBank/DDBJ whole genome shotgun (WGS) entry which is preliminary data.</text>
</comment>
<evidence type="ECO:0000256" key="2">
    <source>
        <dbReference type="ARBA" id="ARBA00022475"/>
    </source>
</evidence>
<reference evidence="9" key="1">
    <citation type="journal article" date="2019" name="Int. J. Syst. Evol. Microbiol.">
        <title>The Global Catalogue of Microorganisms (GCM) 10K type strain sequencing project: providing services to taxonomists for standard genome sequencing and annotation.</title>
        <authorList>
            <consortium name="The Broad Institute Genomics Platform"/>
            <consortium name="The Broad Institute Genome Sequencing Center for Infectious Disease"/>
            <person name="Wu L."/>
            <person name="Ma J."/>
        </authorList>
    </citation>
    <scope>NUCLEOTIDE SEQUENCE [LARGE SCALE GENOMIC DNA]</scope>
    <source>
        <strain evidence="9">CCUG 58411</strain>
    </source>
</reference>
<dbReference type="SMART" id="SM00849">
    <property type="entry name" value="Lactamase_B"/>
    <property type="match status" value="1"/>
</dbReference>
<evidence type="ECO:0000256" key="6">
    <source>
        <dbReference type="SAM" id="Phobius"/>
    </source>
</evidence>
<dbReference type="InterPro" id="IPR052159">
    <property type="entry name" value="Competence_DNA_uptake"/>
</dbReference>
<feature type="transmembrane region" description="Helical" evidence="6">
    <location>
        <begin position="62"/>
        <end position="81"/>
    </location>
</feature>
<evidence type="ECO:0000256" key="3">
    <source>
        <dbReference type="ARBA" id="ARBA00022692"/>
    </source>
</evidence>
<dbReference type="InterPro" id="IPR004797">
    <property type="entry name" value="Competence_ComEC/Rec2"/>
</dbReference>
<dbReference type="EMBL" id="JBHTLN010000001">
    <property type="protein sequence ID" value="MFD1121937.1"/>
    <property type="molecule type" value="Genomic_DNA"/>
</dbReference>
<feature type="transmembrane region" description="Helical" evidence="6">
    <location>
        <begin position="269"/>
        <end position="292"/>
    </location>
</feature>
<evidence type="ECO:0000256" key="5">
    <source>
        <dbReference type="ARBA" id="ARBA00023136"/>
    </source>
</evidence>
<dbReference type="Pfam" id="PF00753">
    <property type="entry name" value="Lactamase_B"/>
    <property type="match status" value="1"/>
</dbReference>
<keyword evidence="2" id="KW-1003">Cell membrane</keyword>
<keyword evidence="4 6" id="KW-1133">Transmembrane helix</keyword>
<dbReference type="Pfam" id="PF13567">
    <property type="entry name" value="DUF4131"/>
    <property type="match status" value="1"/>
</dbReference>
<keyword evidence="9" id="KW-1185">Reference proteome</keyword>
<dbReference type="RefSeq" id="WP_379031566.1">
    <property type="nucleotide sequence ID" value="NZ_JBHTLN010000001.1"/>
</dbReference>
<keyword evidence="3 6" id="KW-0812">Transmembrane</keyword>
<dbReference type="InterPro" id="IPR035681">
    <property type="entry name" value="ComA-like_MBL"/>
</dbReference>
<feature type="transmembrane region" description="Helical" evidence="6">
    <location>
        <begin position="352"/>
        <end position="369"/>
    </location>
</feature>
<dbReference type="PANTHER" id="PTHR30619:SF1">
    <property type="entry name" value="RECOMBINATION PROTEIN 2"/>
    <property type="match status" value="1"/>
</dbReference>
<evidence type="ECO:0000259" key="7">
    <source>
        <dbReference type="SMART" id="SM00849"/>
    </source>
</evidence>
<accession>A0ABW3PDP3</accession>
<dbReference type="NCBIfam" id="TIGR00360">
    <property type="entry name" value="ComEC_N-term"/>
    <property type="match status" value="1"/>
</dbReference>
<dbReference type="CDD" id="cd07731">
    <property type="entry name" value="ComA-like_MBL-fold"/>
    <property type="match status" value="1"/>
</dbReference>
<protein>
    <submittedName>
        <fullName evidence="8">DNA internalization-related competence protein ComEC/Rec2</fullName>
    </submittedName>
</protein>
<feature type="transmembrane region" description="Helical" evidence="6">
    <location>
        <begin position="434"/>
        <end position="461"/>
    </location>
</feature>
<keyword evidence="5 6" id="KW-0472">Membrane</keyword>
<dbReference type="InterPro" id="IPR004477">
    <property type="entry name" value="ComEC_N"/>
</dbReference>
<dbReference type="NCBIfam" id="TIGR00361">
    <property type="entry name" value="ComEC_Rec2"/>
    <property type="match status" value="1"/>
</dbReference>
<dbReference type="InterPro" id="IPR001279">
    <property type="entry name" value="Metallo-B-lactamas"/>
</dbReference>
<feature type="transmembrane region" description="Helical" evidence="6">
    <location>
        <begin position="482"/>
        <end position="506"/>
    </location>
</feature>
<evidence type="ECO:0000256" key="1">
    <source>
        <dbReference type="ARBA" id="ARBA00004651"/>
    </source>
</evidence>
<dbReference type="Proteomes" id="UP001597206">
    <property type="component" value="Unassembled WGS sequence"/>
</dbReference>
<dbReference type="SUPFAM" id="SSF56281">
    <property type="entry name" value="Metallo-hydrolase/oxidoreductase"/>
    <property type="match status" value="1"/>
</dbReference>
<proteinExistence type="predicted"/>
<dbReference type="PANTHER" id="PTHR30619">
    <property type="entry name" value="DNA INTERNALIZATION/COMPETENCE PROTEIN COMEC/REC2"/>
    <property type="match status" value="1"/>
</dbReference>
<comment type="subcellular location">
    <subcellularLocation>
        <location evidence="1">Cell membrane</location>
        <topology evidence="1">Multi-pass membrane protein</topology>
    </subcellularLocation>
</comment>
<dbReference type="InterPro" id="IPR025405">
    <property type="entry name" value="DUF4131"/>
</dbReference>
<evidence type="ECO:0000256" key="4">
    <source>
        <dbReference type="ARBA" id="ARBA00022989"/>
    </source>
</evidence>
<feature type="transmembrane region" description="Helical" evidence="6">
    <location>
        <begin position="22"/>
        <end position="42"/>
    </location>
</feature>